<dbReference type="Proteomes" id="UP001064048">
    <property type="component" value="Chromosome 29"/>
</dbReference>
<gene>
    <name evidence="1" type="ORF">MSG28_015735</name>
</gene>
<organism evidence="1 2">
    <name type="scientific">Choristoneura fumiferana</name>
    <name type="common">Spruce budworm moth</name>
    <name type="synonym">Archips fumiferana</name>
    <dbReference type="NCBI Taxonomy" id="7141"/>
    <lineage>
        <taxon>Eukaryota</taxon>
        <taxon>Metazoa</taxon>
        <taxon>Ecdysozoa</taxon>
        <taxon>Arthropoda</taxon>
        <taxon>Hexapoda</taxon>
        <taxon>Insecta</taxon>
        <taxon>Pterygota</taxon>
        <taxon>Neoptera</taxon>
        <taxon>Endopterygota</taxon>
        <taxon>Lepidoptera</taxon>
        <taxon>Glossata</taxon>
        <taxon>Ditrysia</taxon>
        <taxon>Tortricoidea</taxon>
        <taxon>Tortricidae</taxon>
        <taxon>Tortricinae</taxon>
        <taxon>Choristoneura</taxon>
    </lineage>
</organism>
<comment type="caution">
    <text evidence="1">The sequence shown here is derived from an EMBL/GenBank/DDBJ whole genome shotgun (WGS) entry which is preliminary data.</text>
</comment>
<evidence type="ECO:0000313" key="2">
    <source>
        <dbReference type="Proteomes" id="UP001064048"/>
    </source>
</evidence>
<keyword evidence="2" id="KW-1185">Reference proteome</keyword>
<evidence type="ECO:0000313" key="1">
    <source>
        <dbReference type="EMBL" id="KAI8433757.1"/>
    </source>
</evidence>
<dbReference type="EMBL" id="CM046129">
    <property type="protein sequence ID" value="KAI8433757.1"/>
    <property type="molecule type" value="Genomic_DNA"/>
</dbReference>
<reference evidence="1 2" key="1">
    <citation type="journal article" date="2022" name="Genome Biol. Evol.">
        <title>The Spruce Budworm Genome: Reconstructing the Evolutionary History of Antifreeze Proteins.</title>
        <authorList>
            <person name="Beliveau C."/>
            <person name="Gagne P."/>
            <person name="Picq S."/>
            <person name="Vernygora O."/>
            <person name="Keeling C.I."/>
            <person name="Pinkney K."/>
            <person name="Doucet D."/>
            <person name="Wen F."/>
            <person name="Johnston J.S."/>
            <person name="Maaroufi H."/>
            <person name="Boyle B."/>
            <person name="Laroche J."/>
            <person name="Dewar K."/>
            <person name="Juretic N."/>
            <person name="Blackburn G."/>
            <person name="Nisole A."/>
            <person name="Brunet B."/>
            <person name="Brandao M."/>
            <person name="Lumley L."/>
            <person name="Duan J."/>
            <person name="Quan G."/>
            <person name="Lucarotti C.J."/>
            <person name="Roe A.D."/>
            <person name="Sperling F.A.H."/>
            <person name="Levesque R.C."/>
            <person name="Cusson M."/>
        </authorList>
    </citation>
    <scope>NUCLEOTIDE SEQUENCE [LARGE SCALE GENOMIC DNA]</scope>
    <source>
        <strain evidence="1">Glfc:IPQL:Cfum</strain>
    </source>
</reference>
<protein>
    <submittedName>
        <fullName evidence="1">Uncharacterized protein</fullName>
    </submittedName>
</protein>
<sequence>MRHKRERLVGSLRFYPQQCLRAYSAGTISCKEILKQIGPKLESQDEMGINTLQTFLGEQNRRFLVSSALEMASWKIEEPKRVKVSCKKPFETRKKDLKEVKEGEQAGFLQPVKRKILFFPVPIRILEMLSQCSPTLPKEPTCQVSAFYDQYGVSLAMLRQF</sequence>
<accession>A0ACC0KBX8</accession>
<proteinExistence type="predicted"/>
<name>A0ACC0KBX8_CHOFU</name>